<reference evidence="2" key="1">
    <citation type="submission" date="2021-01" db="EMBL/GenBank/DDBJ databases">
        <authorList>
            <person name="Corre E."/>
            <person name="Pelletier E."/>
            <person name="Niang G."/>
            <person name="Scheremetjew M."/>
            <person name="Finn R."/>
            <person name="Kale V."/>
            <person name="Holt S."/>
            <person name="Cochrane G."/>
            <person name="Meng A."/>
            <person name="Brown T."/>
            <person name="Cohen L."/>
        </authorList>
    </citation>
    <scope>NUCLEOTIDE SEQUENCE</scope>
    <source>
        <strain evidence="2">SM1012Den-03</strain>
    </source>
</reference>
<accession>A0A7S2P3W5</accession>
<dbReference type="EMBL" id="HBGZ01002507">
    <property type="protein sequence ID" value="CAD9574583.1"/>
    <property type="molecule type" value="Transcribed_RNA"/>
</dbReference>
<proteinExistence type="predicted"/>
<evidence type="ECO:0000313" key="2">
    <source>
        <dbReference type="EMBL" id="CAD9574583.1"/>
    </source>
</evidence>
<gene>
    <name evidence="2" type="ORF">SMAR0320_LOCUS1729</name>
</gene>
<protein>
    <submittedName>
        <fullName evidence="2">Uncharacterized protein</fullName>
    </submittedName>
</protein>
<keyword evidence="1" id="KW-0732">Signal</keyword>
<sequence>MIMNNIFHFTFALAAALMSGPGAVSAYTSDYDRGYSEGQQKAKNIWKNKDGGNCAYISKFEDQVDDFIRTHYWYRSSDYYATQSFDKGAQSGMKWVLQQYQTQCHDHDNHHDDNDNVDVDTGMCSGMGKNAASEIAEKYAEKYCGVGSMLSSISQKKYKKECLSIGKDDCKGGINDAILKYCGKYVDNSYVLKGLKGQCRSRVKDYIDYSLD</sequence>
<feature type="signal peptide" evidence="1">
    <location>
        <begin position="1"/>
        <end position="26"/>
    </location>
</feature>
<organism evidence="2">
    <name type="scientific">Skeletonema marinoi</name>
    <dbReference type="NCBI Taxonomy" id="267567"/>
    <lineage>
        <taxon>Eukaryota</taxon>
        <taxon>Sar</taxon>
        <taxon>Stramenopiles</taxon>
        <taxon>Ochrophyta</taxon>
        <taxon>Bacillariophyta</taxon>
        <taxon>Coscinodiscophyceae</taxon>
        <taxon>Thalassiosirophycidae</taxon>
        <taxon>Thalassiosirales</taxon>
        <taxon>Skeletonemataceae</taxon>
        <taxon>Skeletonema</taxon>
        <taxon>Skeletonema marinoi-dohrnii complex</taxon>
    </lineage>
</organism>
<feature type="chain" id="PRO_5031084905" evidence="1">
    <location>
        <begin position="27"/>
        <end position="212"/>
    </location>
</feature>
<evidence type="ECO:0000256" key="1">
    <source>
        <dbReference type="SAM" id="SignalP"/>
    </source>
</evidence>
<dbReference type="AlphaFoldDB" id="A0A7S2P3W5"/>
<name>A0A7S2P3W5_9STRA</name>